<dbReference type="OrthoDB" id="5424209at2759"/>
<gene>
    <name evidence="2" type="ORF">HETIRDRAFT_380117</name>
</gene>
<reference evidence="2 3" key="1">
    <citation type="journal article" date="2012" name="New Phytol.">
        <title>Insight into trade-off between wood decay and parasitism from the genome of a fungal forest pathogen.</title>
        <authorList>
            <person name="Olson A."/>
            <person name="Aerts A."/>
            <person name="Asiegbu F."/>
            <person name="Belbahri L."/>
            <person name="Bouzid O."/>
            <person name="Broberg A."/>
            <person name="Canback B."/>
            <person name="Coutinho P.M."/>
            <person name="Cullen D."/>
            <person name="Dalman K."/>
            <person name="Deflorio G."/>
            <person name="van Diepen L.T."/>
            <person name="Dunand C."/>
            <person name="Duplessis S."/>
            <person name="Durling M."/>
            <person name="Gonthier P."/>
            <person name="Grimwood J."/>
            <person name="Fossdal C.G."/>
            <person name="Hansson D."/>
            <person name="Henrissat B."/>
            <person name="Hietala A."/>
            <person name="Himmelstrand K."/>
            <person name="Hoffmeister D."/>
            <person name="Hogberg N."/>
            <person name="James T.Y."/>
            <person name="Karlsson M."/>
            <person name="Kohler A."/>
            <person name="Kues U."/>
            <person name="Lee Y.H."/>
            <person name="Lin Y.C."/>
            <person name="Lind M."/>
            <person name="Lindquist E."/>
            <person name="Lombard V."/>
            <person name="Lucas S."/>
            <person name="Lunden K."/>
            <person name="Morin E."/>
            <person name="Murat C."/>
            <person name="Park J."/>
            <person name="Raffaello T."/>
            <person name="Rouze P."/>
            <person name="Salamov A."/>
            <person name="Schmutz J."/>
            <person name="Solheim H."/>
            <person name="Stahlberg J."/>
            <person name="Velez H."/>
            <person name="de Vries R.P."/>
            <person name="Wiebenga A."/>
            <person name="Woodward S."/>
            <person name="Yakovlev I."/>
            <person name="Garbelotto M."/>
            <person name="Martin F."/>
            <person name="Grigoriev I.V."/>
            <person name="Stenlid J."/>
        </authorList>
    </citation>
    <scope>NUCLEOTIDE SEQUENCE [LARGE SCALE GENOMIC DNA]</scope>
    <source>
        <strain evidence="2 3">TC 32-1</strain>
    </source>
</reference>
<dbReference type="HOGENOM" id="CLU_1337646_0_0_1"/>
<dbReference type="STRING" id="747525.W4KJR1"/>
<evidence type="ECO:0000256" key="1">
    <source>
        <dbReference type="SAM" id="Phobius"/>
    </source>
</evidence>
<protein>
    <submittedName>
        <fullName evidence="2">Uncharacterized protein</fullName>
    </submittedName>
</protein>
<keyword evidence="1" id="KW-0472">Membrane</keyword>
<proteinExistence type="predicted"/>
<keyword evidence="1" id="KW-0812">Transmembrane</keyword>
<evidence type="ECO:0000313" key="3">
    <source>
        <dbReference type="Proteomes" id="UP000030671"/>
    </source>
</evidence>
<dbReference type="Proteomes" id="UP000030671">
    <property type="component" value="Unassembled WGS sequence"/>
</dbReference>
<dbReference type="GeneID" id="20672004"/>
<feature type="transmembrane region" description="Helical" evidence="1">
    <location>
        <begin position="186"/>
        <end position="204"/>
    </location>
</feature>
<dbReference type="KEGG" id="hir:HETIRDRAFT_380117"/>
<dbReference type="RefSeq" id="XP_009542740.1">
    <property type="nucleotide sequence ID" value="XM_009544445.1"/>
</dbReference>
<keyword evidence="3" id="KW-1185">Reference proteome</keyword>
<dbReference type="EMBL" id="KI925455">
    <property type="protein sequence ID" value="ETW85939.1"/>
    <property type="molecule type" value="Genomic_DNA"/>
</dbReference>
<feature type="transmembrane region" description="Helical" evidence="1">
    <location>
        <begin position="141"/>
        <end position="166"/>
    </location>
</feature>
<accession>W4KJR1</accession>
<organism evidence="2 3">
    <name type="scientific">Heterobasidion irregulare (strain TC 32-1)</name>
    <dbReference type="NCBI Taxonomy" id="747525"/>
    <lineage>
        <taxon>Eukaryota</taxon>
        <taxon>Fungi</taxon>
        <taxon>Dikarya</taxon>
        <taxon>Basidiomycota</taxon>
        <taxon>Agaricomycotina</taxon>
        <taxon>Agaricomycetes</taxon>
        <taxon>Russulales</taxon>
        <taxon>Bondarzewiaceae</taxon>
        <taxon>Heterobasidion</taxon>
        <taxon>Heterobasidion annosum species complex</taxon>
    </lineage>
</organism>
<sequence>MYPRIDAPSDFDYPVECLLKLRGILSAEDIRTPNNKDHNGNLMQYVIKRGHTTLTTIGCLNGFESHVRRYFTLGSRDSVEAVVYPYDNDSGPFSRGGDRQTDPPTSRLGRQCIGSGTSSRLSSPVPTSLSMMITTRPWRDVLHCLCLRLLPISTFLVILRLVLILWRSIICWLAIGVDEYFDCRTVVVVIIIIIIVIITIIIIVL</sequence>
<name>W4KJR1_HETIT</name>
<evidence type="ECO:0000313" key="2">
    <source>
        <dbReference type="EMBL" id="ETW85939.1"/>
    </source>
</evidence>
<dbReference type="AlphaFoldDB" id="W4KJR1"/>
<dbReference type="InParanoid" id="W4KJR1"/>
<keyword evidence="1" id="KW-1133">Transmembrane helix</keyword>